<reference evidence="2 3" key="1">
    <citation type="submission" date="2024-04" db="EMBL/GenBank/DDBJ databases">
        <authorList>
            <consortium name="Genoscope - CEA"/>
            <person name="William W."/>
        </authorList>
    </citation>
    <scope>NUCLEOTIDE SEQUENCE [LARGE SCALE GENOMIC DNA]</scope>
</reference>
<feature type="region of interest" description="Disordered" evidence="1">
    <location>
        <begin position="344"/>
        <end position="368"/>
    </location>
</feature>
<dbReference type="EMBL" id="CAXITT010000086">
    <property type="protein sequence ID" value="CAL1531336.1"/>
    <property type="molecule type" value="Genomic_DNA"/>
</dbReference>
<comment type="caution">
    <text evidence="2">The sequence shown here is derived from an EMBL/GenBank/DDBJ whole genome shotgun (WGS) entry which is preliminary data.</text>
</comment>
<dbReference type="Proteomes" id="UP001497497">
    <property type="component" value="Unassembled WGS sequence"/>
</dbReference>
<sequence length="432" mass="48681">MCDSDADPHLVGCRVQQGKLSEILNSSTSVSDLSEAASDMSLSTSPGSDIPSQTHKDFIPPSSANVSINAQQPRKRVVVRQLSSNPYLTSSEMSPSDDHPVIVGSHSFAAGDSRLYANGGSFPDNCLSELLSKELSQKANSYPLTSTCFWESDEEEDDNGNDDLKNLKHVILDNSYKKSNHDIVVDKVTQFPGQLNHKDTSLLPPNIPRETPKAGVSPTAFDSVQELNYPKNYLQDQQLELHEQQYLCHQSHHHFHHQYQQHHDKQSHSNIQPENVGEILPETNKINGFKRLPNQNEHHSGNVTAQLYSNHPQDIASSSPPKSREINSWGHFYKPTAESHYKYRRSHYSSDSEEEEISSNKTEEAKESSTKVSLCKTHKLPCKCNHQDRPDSQVFIHNNNANIKQARGMDKKSMTHNGMKPHEFKERFQVNI</sequence>
<feature type="non-terminal residue" evidence="2">
    <location>
        <position position="432"/>
    </location>
</feature>
<gene>
    <name evidence="2" type="ORF">GSLYS_00005431001</name>
</gene>
<evidence type="ECO:0000313" key="2">
    <source>
        <dbReference type="EMBL" id="CAL1531336.1"/>
    </source>
</evidence>
<evidence type="ECO:0000313" key="3">
    <source>
        <dbReference type="Proteomes" id="UP001497497"/>
    </source>
</evidence>
<keyword evidence="3" id="KW-1185">Reference proteome</keyword>
<organism evidence="2 3">
    <name type="scientific">Lymnaea stagnalis</name>
    <name type="common">Great pond snail</name>
    <name type="synonym">Helix stagnalis</name>
    <dbReference type="NCBI Taxonomy" id="6523"/>
    <lineage>
        <taxon>Eukaryota</taxon>
        <taxon>Metazoa</taxon>
        <taxon>Spiralia</taxon>
        <taxon>Lophotrochozoa</taxon>
        <taxon>Mollusca</taxon>
        <taxon>Gastropoda</taxon>
        <taxon>Heterobranchia</taxon>
        <taxon>Euthyneura</taxon>
        <taxon>Panpulmonata</taxon>
        <taxon>Hygrophila</taxon>
        <taxon>Lymnaeoidea</taxon>
        <taxon>Lymnaeidae</taxon>
        <taxon>Lymnaea</taxon>
    </lineage>
</organism>
<accession>A0AAV2HH24</accession>
<name>A0AAV2HH24_LYMST</name>
<feature type="compositionally biased region" description="Polar residues" evidence="1">
    <location>
        <begin position="40"/>
        <end position="53"/>
    </location>
</feature>
<dbReference type="AlphaFoldDB" id="A0AAV2HH24"/>
<evidence type="ECO:0000256" key="1">
    <source>
        <dbReference type="SAM" id="MobiDB-lite"/>
    </source>
</evidence>
<proteinExistence type="predicted"/>
<feature type="region of interest" description="Disordered" evidence="1">
    <location>
        <begin position="29"/>
        <end position="58"/>
    </location>
</feature>
<protein>
    <submittedName>
        <fullName evidence="2">Uncharacterized protein</fullName>
    </submittedName>
</protein>